<dbReference type="EMBL" id="QEAM01000074">
    <property type="protein sequence ID" value="TPX47585.1"/>
    <property type="molecule type" value="Genomic_DNA"/>
</dbReference>
<evidence type="ECO:0000313" key="2">
    <source>
        <dbReference type="Proteomes" id="UP000320475"/>
    </source>
</evidence>
<evidence type="ECO:0000313" key="1">
    <source>
        <dbReference type="EMBL" id="TPX47585.1"/>
    </source>
</evidence>
<sequence>MLGTKYGMNGVDQASIVLTPNQPNYFGMSPIVIGTAIVESTYQMLSMPYAHIATYQMQDDIRWPPSATILMAGSN</sequence>
<dbReference type="Proteomes" id="UP000320475">
    <property type="component" value="Unassembled WGS sequence"/>
</dbReference>
<accession>A0A507D8B6</accession>
<comment type="caution">
    <text evidence="1">The sequence shown here is derived from an EMBL/GenBank/DDBJ whole genome shotgun (WGS) entry which is preliminary data.</text>
</comment>
<organism evidence="1 2">
    <name type="scientific">Synchytrium endobioticum</name>
    <dbReference type="NCBI Taxonomy" id="286115"/>
    <lineage>
        <taxon>Eukaryota</taxon>
        <taxon>Fungi</taxon>
        <taxon>Fungi incertae sedis</taxon>
        <taxon>Chytridiomycota</taxon>
        <taxon>Chytridiomycota incertae sedis</taxon>
        <taxon>Chytridiomycetes</taxon>
        <taxon>Synchytriales</taxon>
        <taxon>Synchytriaceae</taxon>
        <taxon>Synchytrium</taxon>
    </lineage>
</organism>
<name>A0A507D8B6_9FUNG</name>
<dbReference type="AlphaFoldDB" id="A0A507D8B6"/>
<dbReference type="VEuPathDB" id="FungiDB:SeMB42_g04321"/>
<proteinExistence type="predicted"/>
<reference evidence="1 2" key="1">
    <citation type="journal article" date="2019" name="Sci. Rep.">
        <title>Comparative genomics of chytrid fungi reveal insights into the obligate biotrophic and pathogenic lifestyle of Synchytrium endobioticum.</title>
        <authorList>
            <person name="van de Vossenberg B.T.L.H."/>
            <person name="Warris S."/>
            <person name="Nguyen H.D.T."/>
            <person name="van Gent-Pelzer M.P.E."/>
            <person name="Joly D.L."/>
            <person name="van de Geest H.C."/>
            <person name="Bonants P.J.M."/>
            <person name="Smith D.S."/>
            <person name="Levesque C.A."/>
            <person name="van der Lee T.A.J."/>
        </authorList>
    </citation>
    <scope>NUCLEOTIDE SEQUENCE [LARGE SCALE GENOMIC DNA]</scope>
    <source>
        <strain evidence="1 2">LEV6574</strain>
    </source>
</reference>
<protein>
    <submittedName>
        <fullName evidence="1">Uncharacterized protein</fullName>
    </submittedName>
</protein>
<gene>
    <name evidence="1" type="ORF">SeLEV6574_g02587</name>
</gene>